<evidence type="ECO:0008006" key="3">
    <source>
        <dbReference type="Google" id="ProtNLM"/>
    </source>
</evidence>
<protein>
    <recommendedName>
        <fullName evidence="3">UDP-N-acetylglucosamine kinase</fullName>
    </recommendedName>
</protein>
<comment type="caution">
    <text evidence="1">The sequence shown here is derived from an EMBL/GenBank/DDBJ whole genome shotgun (WGS) entry which is preliminary data.</text>
</comment>
<evidence type="ECO:0000313" key="2">
    <source>
        <dbReference type="Proteomes" id="UP001147148"/>
    </source>
</evidence>
<organism evidence="1 2">
    <name type="scientific">Vagococcus proximus</name>
    <dbReference type="NCBI Taxonomy" id="2991417"/>
    <lineage>
        <taxon>Bacteria</taxon>
        <taxon>Bacillati</taxon>
        <taxon>Bacillota</taxon>
        <taxon>Bacilli</taxon>
        <taxon>Lactobacillales</taxon>
        <taxon>Enterococcaceae</taxon>
        <taxon>Vagococcus</taxon>
    </lineage>
</organism>
<sequence length="166" mass="19006">MSTLVILRGNSRSGKTTTAKLIQDSFPRGKVMVISQDEIRLRMLNVKDRKENPTASLIKHIAEFGKGCADIVLIEGILGNKIYREIFLELSKFFDENVLIYYYDIPFEETLNRHSNSGKSNLFGKDRIKSWWLDKDYLGLPGEVLLTSELKQEDVVSLIVNDLTHQ</sequence>
<name>A0ABT5WY91_9ENTE</name>
<dbReference type="SUPFAM" id="SSF52540">
    <property type="entry name" value="P-loop containing nucleoside triphosphate hydrolases"/>
    <property type="match status" value="1"/>
</dbReference>
<accession>A0ABT5WY91</accession>
<dbReference type="Gene3D" id="3.40.50.300">
    <property type="entry name" value="P-loop containing nucleotide triphosphate hydrolases"/>
    <property type="match status" value="1"/>
</dbReference>
<dbReference type="Proteomes" id="UP001147148">
    <property type="component" value="Unassembled WGS sequence"/>
</dbReference>
<dbReference type="EMBL" id="JAPDSH010000001">
    <property type="protein sequence ID" value="MDF0478724.1"/>
    <property type="molecule type" value="Genomic_DNA"/>
</dbReference>
<dbReference type="RefSeq" id="WP_275470397.1">
    <property type="nucleotide sequence ID" value="NZ_JAPDSH010000001.1"/>
</dbReference>
<evidence type="ECO:0000313" key="1">
    <source>
        <dbReference type="EMBL" id="MDF0478724.1"/>
    </source>
</evidence>
<proteinExistence type="predicted"/>
<dbReference type="InterPro" id="IPR027417">
    <property type="entry name" value="P-loop_NTPase"/>
</dbReference>
<dbReference type="NCBIfam" id="NF005255">
    <property type="entry name" value="PRK06762.2-2"/>
    <property type="match status" value="1"/>
</dbReference>
<keyword evidence="2" id="KW-1185">Reference proteome</keyword>
<gene>
    <name evidence="1" type="ORF">OL233_00360</name>
</gene>
<reference evidence="1" key="1">
    <citation type="submission" date="2022-10" db="EMBL/GenBank/DDBJ databases">
        <title>Vagococcus sp. isolated from poultry meat.</title>
        <authorList>
            <person name="Johansson P."/>
            <person name="Bjorkroth J."/>
        </authorList>
    </citation>
    <scope>NUCLEOTIDE SEQUENCE</scope>
    <source>
        <strain evidence="1">PNs007</strain>
    </source>
</reference>